<sequence>MNTGQTISGAVHLGLIGWLFLGGLFTSAPQPAQVSPVTLITEAEFAALEGAAQPPGAATELSQPEAPAPELEPQAPAPEPEAPAPTPEPPAPTPEPAPEPDPVPEVEPEPVVPQAEVDDVAPELPPVPEQVQGPDRPDLEPSPEAAPRVSPEPVARPEEDVAVDIETRPEVAPSDAPAEVQQDEQEAAAPERSTTEIVTEADRPSGAPTSSVRPKTRPQRQAEAPEPEAEPEDPQPQQQAAQPEPEPEPAPQQNDDAIDQALAEALGAGGSEADAPVRQGPPLSAAEREGLRLAVQQCWVVDPGSPAAQVVVTLSFSLDRDGQVQQSTLEMASAQGGDAAAQRAAFDAARRAVLRCNAMQGGFALPPEKYDSWRDIEMTFNPERMRNL</sequence>
<accession>A0A1X6Z0I5</accession>
<protein>
    <submittedName>
        <fullName evidence="2">Uncharacterized protein</fullName>
    </submittedName>
</protein>
<dbReference type="Proteomes" id="UP000193963">
    <property type="component" value="Unassembled WGS sequence"/>
</dbReference>
<dbReference type="EMBL" id="FWFN01000003">
    <property type="protein sequence ID" value="SLN37180.1"/>
    <property type="molecule type" value="Genomic_DNA"/>
</dbReference>
<dbReference type="Gene3D" id="3.30.1150.10">
    <property type="match status" value="1"/>
</dbReference>
<dbReference type="RefSeq" id="WP_085887510.1">
    <property type="nucleotide sequence ID" value="NZ_FWFN01000003.1"/>
</dbReference>
<feature type="compositionally biased region" description="Basic and acidic residues" evidence="1">
    <location>
        <begin position="155"/>
        <end position="169"/>
    </location>
</feature>
<keyword evidence="3" id="KW-1185">Reference proteome</keyword>
<feature type="region of interest" description="Disordered" evidence="1">
    <location>
        <begin position="50"/>
        <end position="258"/>
    </location>
</feature>
<evidence type="ECO:0000313" key="3">
    <source>
        <dbReference type="Proteomes" id="UP000193963"/>
    </source>
</evidence>
<proteinExistence type="predicted"/>
<name>A0A1X6Z0I5_9RHOB</name>
<feature type="compositionally biased region" description="Pro residues" evidence="1">
    <location>
        <begin position="75"/>
        <end position="101"/>
    </location>
</feature>
<gene>
    <name evidence="2" type="ORF">PSM7751_01630</name>
</gene>
<feature type="compositionally biased region" description="Low complexity" evidence="1">
    <location>
        <begin position="63"/>
        <end position="74"/>
    </location>
</feature>
<dbReference type="AlphaFoldDB" id="A0A1X6Z0I5"/>
<dbReference type="OrthoDB" id="7161229at2"/>
<evidence type="ECO:0000313" key="2">
    <source>
        <dbReference type="EMBL" id="SLN37180.1"/>
    </source>
</evidence>
<reference evidence="2 3" key="1">
    <citation type="submission" date="2017-03" db="EMBL/GenBank/DDBJ databases">
        <authorList>
            <person name="Afonso C.L."/>
            <person name="Miller P.J."/>
            <person name="Scott M.A."/>
            <person name="Spackman E."/>
            <person name="Goraichik I."/>
            <person name="Dimitrov K.M."/>
            <person name="Suarez D.L."/>
            <person name="Swayne D.E."/>
        </authorList>
    </citation>
    <scope>NUCLEOTIDE SEQUENCE [LARGE SCALE GENOMIC DNA]</scope>
    <source>
        <strain evidence="2 3">CECT 7751</strain>
    </source>
</reference>
<organism evidence="2 3">
    <name type="scientific">Pseudooceanicola marinus</name>
    <dbReference type="NCBI Taxonomy" id="396013"/>
    <lineage>
        <taxon>Bacteria</taxon>
        <taxon>Pseudomonadati</taxon>
        <taxon>Pseudomonadota</taxon>
        <taxon>Alphaproteobacteria</taxon>
        <taxon>Rhodobacterales</taxon>
        <taxon>Paracoccaceae</taxon>
        <taxon>Pseudooceanicola</taxon>
    </lineage>
</organism>
<evidence type="ECO:0000256" key="1">
    <source>
        <dbReference type="SAM" id="MobiDB-lite"/>
    </source>
</evidence>